<dbReference type="GO" id="GO:0019988">
    <property type="term" value="P:charged-tRNA amino acid modification"/>
    <property type="evidence" value="ECO:0007669"/>
    <property type="project" value="InterPro"/>
</dbReference>
<dbReference type="Proteomes" id="UP000620104">
    <property type="component" value="Unassembled WGS sequence"/>
</dbReference>
<dbReference type="InterPro" id="IPR033421">
    <property type="entry name" value="Rit1_DUSP-like"/>
</dbReference>
<dbReference type="GO" id="GO:0043399">
    <property type="term" value="F:tRNA adenosine(64)-2'-O-ribosylphosphate transferase activity"/>
    <property type="evidence" value="ECO:0007669"/>
    <property type="project" value="InterPro"/>
</dbReference>
<feature type="domain" description="Rit1 DUSP-like" evidence="1">
    <location>
        <begin position="373"/>
        <end position="477"/>
    </location>
</feature>
<dbReference type="PIRSF" id="PIRSF007747">
    <property type="entry name" value="Ribosyl_Ptfrase"/>
    <property type="match status" value="1"/>
</dbReference>
<proteinExistence type="predicted"/>
<sequence length="485" mass="54079">MFDPFSDTKSSYQAIRKHSAAHDVYNRLHSIAKDTEFVKRVSQDWYEDQFVVIPNQRCGTWYCDPKTSCSEYAYFKSTDGHMGQWDFSLRRANLHLVDFANRNGGFIIVDSTRRGKRMPDALSKTVPIWCAVINRAVAKRRAAECASSADGEDMWNTDLYCPPTVVSPTEKSQIETCIDKWADQLLASSLTLPNPVAPLRPFFIHPSIAHSPSLPTKKNSSNASGSYCPALIPIICLSASMFIQHGGPEPMRSRSGFGFEYIQGSGDDEDFWAQGLQPKSFHQHRERLLSTPKQDLQQVIEEIKASSAQGIATPNSAHLSNIVEIPPNSGLFLGVTSAKNDLGSSDKQLILQLTRLTQEELVDPTQTDSYLFQRIPKSKKGEIYYLNTVLPAFAEAASTAMDQGNDVLVIDDDGKDVSVGVMVVLSWIFVDDDGKRRSGPPPTATKSDTRKRLQWILDKRPGANPSRSTLQRVNEFLMSPRRSQV</sequence>
<evidence type="ECO:0000313" key="3">
    <source>
        <dbReference type="EMBL" id="GHJ87817.1"/>
    </source>
</evidence>
<reference evidence="3" key="1">
    <citation type="submission" date="2020-07" db="EMBL/GenBank/DDBJ databases">
        <title>Draft Genome Sequence of a Deep-Sea Yeast, Naganishia (Cryptococcus) liquefaciens strain N6.</title>
        <authorList>
            <person name="Han Y.W."/>
            <person name="Kajitani R."/>
            <person name="Morimoto H."/>
            <person name="Parhat M."/>
            <person name="Tsubouchi H."/>
            <person name="Bakenova O."/>
            <person name="Ogata M."/>
            <person name="Argunhan B."/>
            <person name="Aoki R."/>
            <person name="Kajiwara S."/>
            <person name="Itoh T."/>
            <person name="Iwasaki H."/>
        </authorList>
    </citation>
    <scope>NUCLEOTIDE SEQUENCE</scope>
    <source>
        <strain evidence="3">N6</strain>
    </source>
</reference>
<accession>A0A8H3TVB3</accession>
<dbReference type="EMBL" id="BLZA01000023">
    <property type="protein sequence ID" value="GHJ87817.1"/>
    <property type="molecule type" value="Genomic_DNA"/>
</dbReference>
<dbReference type="InterPro" id="IPR007306">
    <property type="entry name" value="Rit1"/>
</dbReference>
<protein>
    <recommendedName>
        <fullName evidence="5">Initiator tRNA phosphoribosyl transferase</fullName>
    </recommendedName>
</protein>
<dbReference type="PANTHER" id="PTHR31811:SF0">
    <property type="entry name" value="TRNA A64-2'-O-RIBOSYLPHOSPHATE TRANSFERASE"/>
    <property type="match status" value="1"/>
</dbReference>
<evidence type="ECO:0000259" key="2">
    <source>
        <dbReference type="Pfam" id="PF17184"/>
    </source>
</evidence>
<gene>
    <name evidence="3" type="ORF">NliqN6_4219</name>
</gene>
<name>A0A8H3TVB3_9TREE</name>
<keyword evidence="4" id="KW-1185">Reference proteome</keyword>
<organism evidence="3 4">
    <name type="scientific">Naganishia liquefaciens</name>
    <dbReference type="NCBI Taxonomy" id="104408"/>
    <lineage>
        <taxon>Eukaryota</taxon>
        <taxon>Fungi</taxon>
        <taxon>Dikarya</taxon>
        <taxon>Basidiomycota</taxon>
        <taxon>Agaricomycotina</taxon>
        <taxon>Tremellomycetes</taxon>
        <taxon>Filobasidiales</taxon>
        <taxon>Filobasidiaceae</taxon>
        <taxon>Naganishia</taxon>
    </lineage>
</organism>
<dbReference type="AlphaFoldDB" id="A0A8H3TVB3"/>
<dbReference type="PANTHER" id="PTHR31811">
    <property type="entry name" value="TRNA A64-2'-O-RIBOSYLPHOSPHATE TRANSFERASE"/>
    <property type="match status" value="1"/>
</dbReference>
<evidence type="ECO:0000313" key="4">
    <source>
        <dbReference type="Proteomes" id="UP000620104"/>
    </source>
</evidence>
<dbReference type="GO" id="GO:0005737">
    <property type="term" value="C:cytoplasm"/>
    <property type="evidence" value="ECO:0007669"/>
    <property type="project" value="TreeGrafter"/>
</dbReference>
<dbReference type="OrthoDB" id="45256at2759"/>
<dbReference type="Pfam" id="PF17184">
    <property type="entry name" value="Rit1_C"/>
    <property type="match status" value="1"/>
</dbReference>
<dbReference type="Pfam" id="PF04179">
    <property type="entry name" value="Init_tRNA_PT"/>
    <property type="match status" value="1"/>
</dbReference>
<dbReference type="InterPro" id="IPR033449">
    <property type="entry name" value="Rit1_N"/>
</dbReference>
<feature type="domain" description="Rit1 N-terminal" evidence="2">
    <location>
        <begin position="21"/>
        <end position="303"/>
    </location>
</feature>
<evidence type="ECO:0000259" key="1">
    <source>
        <dbReference type="Pfam" id="PF04179"/>
    </source>
</evidence>
<comment type="caution">
    <text evidence="3">The sequence shown here is derived from an EMBL/GenBank/DDBJ whole genome shotgun (WGS) entry which is preliminary data.</text>
</comment>
<evidence type="ECO:0008006" key="5">
    <source>
        <dbReference type="Google" id="ProtNLM"/>
    </source>
</evidence>